<comment type="caution">
    <text evidence="1">The sequence shown here is derived from an EMBL/GenBank/DDBJ whole genome shotgun (WGS) entry which is preliminary data.</text>
</comment>
<reference evidence="1 2" key="1">
    <citation type="submission" date="2021-01" db="EMBL/GenBank/DDBJ databases">
        <title>Belnapia mucosa sp. nov. and Belnapia arida sp. nov., isolated from the Tabernas Desert (Almeria, Spain).</title>
        <authorList>
            <person name="Molina-Menor E."/>
            <person name="Vidal-Verdu A."/>
            <person name="Calonge A."/>
            <person name="Satari L."/>
            <person name="Pereto J."/>
            <person name="Porcar M."/>
        </authorList>
    </citation>
    <scope>NUCLEOTIDE SEQUENCE [LARGE SCALE GENOMIC DNA]</scope>
    <source>
        <strain evidence="1 2">T18</strain>
    </source>
</reference>
<keyword evidence="2" id="KW-1185">Reference proteome</keyword>
<proteinExistence type="predicted"/>
<dbReference type="RefSeq" id="WP_202835377.1">
    <property type="nucleotide sequence ID" value="NZ_JAETWB010000050.1"/>
</dbReference>
<protein>
    <submittedName>
        <fullName evidence="1">Uncharacterized protein</fullName>
    </submittedName>
</protein>
<evidence type="ECO:0000313" key="1">
    <source>
        <dbReference type="EMBL" id="MBL6082165.1"/>
    </source>
</evidence>
<accession>A0ABS1UDE9</accession>
<gene>
    <name evidence="1" type="ORF">JMJ56_29755</name>
</gene>
<organism evidence="1 2">
    <name type="scientific">Belnapia arida</name>
    <dbReference type="NCBI Taxonomy" id="2804533"/>
    <lineage>
        <taxon>Bacteria</taxon>
        <taxon>Pseudomonadati</taxon>
        <taxon>Pseudomonadota</taxon>
        <taxon>Alphaproteobacteria</taxon>
        <taxon>Acetobacterales</taxon>
        <taxon>Roseomonadaceae</taxon>
        <taxon>Belnapia</taxon>
    </lineage>
</organism>
<sequence length="166" mass="17767">MHTTTRAAASISPAANVRPQLMVTDAALAGLDAKGATALVLAACDLDQDLCKSPFGEMARKLAELVVPIQWAIAAAAGRPLTREQLQSVFRLQCALDLASDPTTLPADTASLRAELQRFLDDLGANAAWAALPPDRRPREPERLYGFVVMHFSRGFAGTRQLEDAA</sequence>
<dbReference type="EMBL" id="JAETWB010000050">
    <property type="protein sequence ID" value="MBL6082165.1"/>
    <property type="molecule type" value="Genomic_DNA"/>
</dbReference>
<evidence type="ECO:0000313" key="2">
    <source>
        <dbReference type="Proteomes" id="UP000660885"/>
    </source>
</evidence>
<dbReference type="Proteomes" id="UP000660885">
    <property type="component" value="Unassembled WGS sequence"/>
</dbReference>
<name>A0ABS1UDE9_9PROT</name>